<dbReference type="PANTHER" id="PTHR43649:SF31">
    <property type="entry name" value="SN-GLYCEROL-3-PHOSPHATE-BINDING PERIPLASMIC PROTEIN UGPB"/>
    <property type="match status" value="1"/>
</dbReference>
<evidence type="ECO:0000313" key="6">
    <source>
        <dbReference type="EMBL" id="GLX66683.1"/>
    </source>
</evidence>
<evidence type="ECO:0000256" key="5">
    <source>
        <dbReference type="SAM" id="SignalP"/>
    </source>
</evidence>
<organism evidence="6 7">
    <name type="scientific">Paenibacillus glycanilyticus</name>
    <dbReference type="NCBI Taxonomy" id="126569"/>
    <lineage>
        <taxon>Bacteria</taxon>
        <taxon>Bacillati</taxon>
        <taxon>Bacillota</taxon>
        <taxon>Bacilli</taxon>
        <taxon>Bacillales</taxon>
        <taxon>Paenibacillaceae</taxon>
        <taxon>Paenibacillus</taxon>
    </lineage>
</organism>
<dbReference type="PROSITE" id="PS51257">
    <property type="entry name" value="PROKAR_LIPOPROTEIN"/>
    <property type="match status" value="1"/>
</dbReference>
<dbReference type="EMBL" id="BSSQ01000004">
    <property type="protein sequence ID" value="GLX66683.1"/>
    <property type="molecule type" value="Genomic_DNA"/>
</dbReference>
<comment type="subcellular location">
    <subcellularLocation>
        <location evidence="1">Cell envelope</location>
    </subcellularLocation>
</comment>
<evidence type="ECO:0000313" key="7">
    <source>
        <dbReference type="Proteomes" id="UP001157114"/>
    </source>
</evidence>
<keyword evidence="7" id="KW-1185">Reference proteome</keyword>
<dbReference type="RefSeq" id="WP_284237398.1">
    <property type="nucleotide sequence ID" value="NZ_BSSQ01000004.1"/>
</dbReference>
<dbReference type="Pfam" id="PF01547">
    <property type="entry name" value="SBP_bac_1"/>
    <property type="match status" value="1"/>
</dbReference>
<keyword evidence="4 5" id="KW-0732">Signal</keyword>
<evidence type="ECO:0000256" key="1">
    <source>
        <dbReference type="ARBA" id="ARBA00004196"/>
    </source>
</evidence>
<dbReference type="Gene3D" id="3.40.190.10">
    <property type="entry name" value="Periplasmic binding protein-like II"/>
    <property type="match status" value="1"/>
</dbReference>
<proteinExistence type="inferred from homology"/>
<dbReference type="SUPFAM" id="SSF53850">
    <property type="entry name" value="Periplasmic binding protein-like II"/>
    <property type="match status" value="1"/>
</dbReference>
<evidence type="ECO:0000256" key="3">
    <source>
        <dbReference type="ARBA" id="ARBA00022448"/>
    </source>
</evidence>
<reference evidence="6 7" key="1">
    <citation type="submission" date="2023-03" db="EMBL/GenBank/DDBJ databases">
        <title>Draft genome sequence of the bacteria which degrade cell wall of Tricholomamatutake.</title>
        <authorList>
            <person name="Konishi Y."/>
            <person name="Fukuta Y."/>
            <person name="Shirasaka N."/>
        </authorList>
    </citation>
    <scope>NUCLEOTIDE SEQUENCE [LARGE SCALE GENOMIC DNA]</scope>
    <source>
        <strain evidence="7">mu1</strain>
    </source>
</reference>
<dbReference type="CDD" id="cd13585">
    <property type="entry name" value="PBP2_TMBP_like"/>
    <property type="match status" value="1"/>
</dbReference>
<feature type="chain" id="PRO_5047046513" evidence="5">
    <location>
        <begin position="25"/>
        <end position="445"/>
    </location>
</feature>
<comment type="caution">
    <text evidence="6">The sequence shown here is derived from an EMBL/GenBank/DDBJ whole genome shotgun (WGS) entry which is preliminary data.</text>
</comment>
<gene>
    <name evidence="6" type="ORF">MU1_10270</name>
</gene>
<protein>
    <submittedName>
        <fullName evidence="6">Sugar ABC transporter substrate-binding protein</fullName>
    </submittedName>
</protein>
<dbReference type="PANTHER" id="PTHR43649">
    <property type="entry name" value="ARABINOSE-BINDING PROTEIN-RELATED"/>
    <property type="match status" value="1"/>
</dbReference>
<comment type="similarity">
    <text evidence="2">Belongs to the bacterial solute-binding protein 1 family.</text>
</comment>
<evidence type="ECO:0000256" key="2">
    <source>
        <dbReference type="ARBA" id="ARBA00008520"/>
    </source>
</evidence>
<dbReference type="InterPro" id="IPR050490">
    <property type="entry name" value="Bact_solute-bd_prot1"/>
</dbReference>
<dbReference type="Proteomes" id="UP001157114">
    <property type="component" value="Unassembled WGS sequence"/>
</dbReference>
<evidence type="ECO:0000256" key="4">
    <source>
        <dbReference type="ARBA" id="ARBA00022729"/>
    </source>
</evidence>
<feature type="signal peptide" evidence="5">
    <location>
        <begin position="1"/>
        <end position="24"/>
    </location>
</feature>
<keyword evidence="3" id="KW-0813">Transport</keyword>
<dbReference type="InterPro" id="IPR006059">
    <property type="entry name" value="SBP"/>
</dbReference>
<sequence>MLKRTVTAASLGVLLVTAACGNNAANESAGNAGNDKGKVTEISMQIAWASDSGRGVAIQELLNEFQTQNPDIKVNMLGGVQYGSKLLTQILSGKSPEVLQVPYGDVKALAKEDAFVDLSADFASQKDNYAPEIWNLSETDGKLYGMPWIGHSIQLIYNKELFEKAGIKEAPTTWDELYEDAKKLTIDTNGDGKPDQFGIGLSGKQGPDLTWMYGMFAQQAGAKLVDQDANGDYKVAINSPEGQQALEFYTKLMKDTAPPDSLNKDGGAIMADFRNGVVAMELQGPWGVSDAWKGDTGFEPGVAEVPDGPAGKATEVTAYLLSVPTGVEGDKLAAAKKLITFLTDKPAQEMIMKGEKSDDGKYYPFRIPIRKDMTDTAYFKDHPEFLTFQKGLAYPFTLVPIPEWQKVSDEVYQSALNQVVSGSISAADGLKMVEDKGNAIIKASK</sequence>
<name>A0ABQ6G8V6_9BACL</name>
<accession>A0ABQ6G8V6</accession>